<evidence type="ECO:0000313" key="1">
    <source>
        <dbReference type="EMBL" id="KAH3663171.1"/>
    </source>
</evidence>
<keyword evidence="2" id="KW-1185">Reference proteome</keyword>
<reference evidence="1" key="1">
    <citation type="journal article" date="2021" name="Open Biol.">
        <title>Shared evolutionary footprints suggest mitochondrial oxidative damage underlies multiple complex I losses in fungi.</title>
        <authorList>
            <person name="Schikora-Tamarit M.A."/>
            <person name="Marcet-Houben M."/>
            <person name="Nosek J."/>
            <person name="Gabaldon T."/>
        </authorList>
    </citation>
    <scope>NUCLEOTIDE SEQUENCE</scope>
    <source>
        <strain evidence="1">NCAIM Y.01608</strain>
    </source>
</reference>
<evidence type="ECO:0000313" key="2">
    <source>
        <dbReference type="Proteomes" id="UP000788993"/>
    </source>
</evidence>
<sequence>MESERLCNAASCIGLTKIGGIESMATMVITSLEHWNCLKDEIIRSLERAGSIGKFDIFFPNAVSLPKLSKAPRHQRSYWAVFMVSIGGRSRKGNFDKSSTCKYLRSRMVLLKLVRCISGIGSANISFAAAY</sequence>
<reference evidence="1" key="2">
    <citation type="submission" date="2021-01" db="EMBL/GenBank/DDBJ databases">
        <authorList>
            <person name="Schikora-Tamarit M.A."/>
        </authorList>
    </citation>
    <scope>NUCLEOTIDE SEQUENCE</scope>
    <source>
        <strain evidence="1">NCAIM Y.01608</strain>
    </source>
</reference>
<name>A0A9P8T2V7_9ASCO</name>
<accession>A0A9P8T2V7</accession>
<dbReference type="EMBL" id="JAEUBD010001266">
    <property type="protein sequence ID" value="KAH3663171.1"/>
    <property type="molecule type" value="Genomic_DNA"/>
</dbReference>
<organism evidence="1 2">
    <name type="scientific">Ogataea polymorpha</name>
    <dbReference type="NCBI Taxonomy" id="460523"/>
    <lineage>
        <taxon>Eukaryota</taxon>
        <taxon>Fungi</taxon>
        <taxon>Dikarya</taxon>
        <taxon>Ascomycota</taxon>
        <taxon>Saccharomycotina</taxon>
        <taxon>Pichiomycetes</taxon>
        <taxon>Pichiales</taxon>
        <taxon>Pichiaceae</taxon>
        <taxon>Ogataea</taxon>
    </lineage>
</organism>
<protein>
    <submittedName>
        <fullName evidence="1">Uncharacterized protein</fullName>
    </submittedName>
</protein>
<dbReference type="AlphaFoldDB" id="A0A9P8T2V7"/>
<proteinExistence type="predicted"/>
<comment type="caution">
    <text evidence="1">The sequence shown here is derived from an EMBL/GenBank/DDBJ whole genome shotgun (WGS) entry which is preliminary data.</text>
</comment>
<dbReference type="Proteomes" id="UP000788993">
    <property type="component" value="Unassembled WGS sequence"/>
</dbReference>
<gene>
    <name evidence="1" type="ORF">OGATHE_004747</name>
</gene>